<evidence type="ECO:0000313" key="2">
    <source>
        <dbReference type="Proteomes" id="UP000288227"/>
    </source>
</evidence>
<gene>
    <name evidence="1" type="ORF">SanaruYs_01110</name>
</gene>
<name>A0A401U4R1_9BACT</name>
<comment type="caution">
    <text evidence="1">The sequence shown here is derived from an EMBL/GenBank/DDBJ whole genome shotgun (WGS) entry which is preliminary data.</text>
</comment>
<dbReference type="RefSeq" id="WP_218022337.1">
    <property type="nucleotide sequence ID" value="NZ_BHXQ01000001.1"/>
</dbReference>
<reference evidence="1 2" key="1">
    <citation type="submission" date="2018-11" db="EMBL/GenBank/DDBJ databases">
        <title>Chryseotalea sanarue gen. nov., sp., nov., a member of the family Cytophagaceae, isolated from a brackish lake in Hamamatsu Japan.</title>
        <authorList>
            <person name="Maejima Y."/>
            <person name="Iino T."/>
            <person name="Muraguchi Y."/>
            <person name="Fukuda K."/>
            <person name="Ohkuma M."/>
            <person name="Moriuchi R."/>
            <person name="Dohra H."/>
            <person name="Kimbara K."/>
            <person name="Shintani M."/>
        </authorList>
    </citation>
    <scope>NUCLEOTIDE SEQUENCE [LARGE SCALE GENOMIC DNA]</scope>
    <source>
        <strain evidence="1 2">Ys</strain>
    </source>
</reference>
<dbReference type="SUPFAM" id="SSF103515">
    <property type="entry name" value="Autotransporter"/>
    <property type="match status" value="1"/>
</dbReference>
<organism evidence="1 2">
    <name type="scientific">Chryseotalea sanaruensis</name>
    <dbReference type="NCBI Taxonomy" id="2482724"/>
    <lineage>
        <taxon>Bacteria</taxon>
        <taxon>Pseudomonadati</taxon>
        <taxon>Bacteroidota</taxon>
        <taxon>Cytophagia</taxon>
        <taxon>Cytophagales</taxon>
        <taxon>Chryseotaleaceae</taxon>
        <taxon>Chryseotalea</taxon>
    </lineage>
</organism>
<dbReference type="InterPro" id="IPR036709">
    <property type="entry name" value="Autotransporte_beta_dom_sf"/>
</dbReference>
<accession>A0A401U4R1</accession>
<dbReference type="EMBL" id="BHXQ01000001">
    <property type="protein sequence ID" value="GCC49897.1"/>
    <property type="molecule type" value="Genomic_DNA"/>
</dbReference>
<evidence type="ECO:0008006" key="3">
    <source>
        <dbReference type="Google" id="ProtNLM"/>
    </source>
</evidence>
<sequence length="197" mass="21388">MSASAQFDPLTVYANGSGTYSRSKNTELSGNSENTLQNAVGMFSLGIFPIPKFLTGIGFSLVNTNEEAKNVGSSSITYLYYLSKSTSRNIGPFVRYYIAKGFFCEANYMFGHQETFLEQTIVSNQFLGVITSSSQKTEVSLRGFSVGAGYSFFVGKSRNLSIDAGVFYQSYKASSKYAALSAGLGVSGFIFKKDNND</sequence>
<evidence type="ECO:0000313" key="1">
    <source>
        <dbReference type="EMBL" id="GCC49897.1"/>
    </source>
</evidence>
<protein>
    <recommendedName>
        <fullName evidence="3">Outer membrane protein beta-barrel domain-containing protein</fullName>
    </recommendedName>
</protein>
<dbReference type="AlphaFoldDB" id="A0A401U4R1"/>
<proteinExistence type="predicted"/>
<dbReference type="Proteomes" id="UP000288227">
    <property type="component" value="Unassembled WGS sequence"/>
</dbReference>
<keyword evidence="2" id="KW-1185">Reference proteome</keyword>